<dbReference type="GO" id="GO:0055085">
    <property type="term" value="P:transmembrane transport"/>
    <property type="evidence" value="ECO:0007669"/>
    <property type="project" value="InterPro"/>
</dbReference>
<feature type="transmembrane region" description="Helical" evidence="10">
    <location>
        <begin position="115"/>
        <end position="141"/>
    </location>
</feature>
<dbReference type="Gene3D" id="1.10.3720.10">
    <property type="entry name" value="MetI-like"/>
    <property type="match status" value="1"/>
</dbReference>
<proteinExistence type="inferred from homology"/>
<evidence type="ECO:0000256" key="4">
    <source>
        <dbReference type="ARBA" id="ARBA00022692"/>
    </source>
</evidence>
<comment type="subcellular location">
    <subcellularLocation>
        <location evidence="1 10">Cell membrane</location>
        <topology evidence="1 10">Multi-pass membrane protein</topology>
    </subcellularLocation>
</comment>
<feature type="domain" description="ABC transmembrane type-1" evidence="11">
    <location>
        <begin position="113"/>
        <end position="302"/>
    </location>
</feature>
<dbReference type="Proteomes" id="UP000320653">
    <property type="component" value="Unassembled WGS sequence"/>
</dbReference>
<dbReference type="PROSITE" id="PS50928">
    <property type="entry name" value="ABC_TM1"/>
    <property type="match status" value="1"/>
</dbReference>
<keyword evidence="13" id="KW-1185">Reference proteome</keyword>
<evidence type="ECO:0000313" key="13">
    <source>
        <dbReference type="Proteomes" id="UP000320653"/>
    </source>
</evidence>
<evidence type="ECO:0000256" key="9">
    <source>
        <dbReference type="ARBA" id="ARBA00024202"/>
    </source>
</evidence>
<name>A0A561R896_9HYPH</name>
<dbReference type="PANTHER" id="PTHR43386">
    <property type="entry name" value="OLIGOPEPTIDE TRANSPORT SYSTEM PERMEASE PROTEIN APPC"/>
    <property type="match status" value="1"/>
</dbReference>
<organism evidence="12 13">
    <name type="scientific">Neorhizobium alkalisoli</name>
    <dbReference type="NCBI Taxonomy" id="528178"/>
    <lineage>
        <taxon>Bacteria</taxon>
        <taxon>Pseudomonadati</taxon>
        <taxon>Pseudomonadota</taxon>
        <taxon>Alphaproteobacteria</taxon>
        <taxon>Hyphomicrobiales</taxon>
        <taxon>Rhizobiaceae</taxon>
        <taxon>Rhizobium/Agrobacterium group</taxon>
        <taxon>Neorhizobium</taxon>
    </lineage>
</organism>
<dbReference type="Pfam" id="PF00528">
    <property type="entry name" value="BPD_transp_1"/>
    <property type="match status" value="1"/>
</dbReference>
<evidence type="ECO:0000256" key="2">
    <source>
        <dbReference type="ARBA" id="ARBA00022448"/>
    </source>
</evidence>
<dbReference type="RefSeq" id="WP_145632351.1">
    <property type="nucleotide sequence ID" value="NZ_VIWP01000001.1"/>
</dbReference>
<dbReference type="EMBL" id="VIWP01000001">
    <property type="protein sequence ID" value="TWF58833.1"/>
    <property type="molecule type" value="Genomic_DNA"/>
</dbReference>
<dbReference type="SUPFAM" id="SSF161098">
    <property type="entry name" value="MetI-like"/>
    <property type="match status" value="1"/>
</dbReference>
<dbReference type="GO" id="GO:0015031">
    <property type="term" value="P:protein transport"/>
    <property type="evidence" value="ECO:0007669"/>
    <property type="project" value="UniProtKB-KW"/>
</dbReference>
<evidence type="ECO:0000256" key="8">
    <source>
        <dbReference type="ARBA" id="ARBA00023136"/>
    </source>
</evidence>
<dbReference type="InterPro" id="IPR035906">
    <property type="entry name" value="MetI-like_sf"/>
</dbReference>
<evidence type="ECO:0000256" key="1">
    <source>
        <dbReference type="ARBA" id="ARBA00004651"/>
    </source>
</evidence>
<evidence type="ECO:0000256" key="5">
    <source>
        <dbReference type="ARBA" id="ARBA00022856"/>
    </source>
</evidence>
<keyword evidence="7 10" id="KW-1133">Transmembrane helix</keyword>
<dbReference type="InterPro" id="IPR025966">
    <property type="entry name" value="OppC_N"/>
</dbReference>
<feature type="transmembrane region" description="Helical" evidence="10">
    <location>
        <begin position="234"/>
        <end position="259"/>
    </location>
</feature>
<keyword evidence="6" id="KW-0653">Protein transport</keyword>
<feature type="transmembrane region" description="Helical" evidence="10">
    <location>
        <begin position="176"/>
        <end position="195"/>
    </location>
</feature>
<dbReference type="NCBIfam" id="NF045474">
    <property type="entry name" value="Opp2C"/>
    <property type="match status" value="1"/>
</dbReference>
<protein>
    <submittedName>
        <fullName evidence="12">Peptide/nickel transport system permease protein</fullName>
    </submittedName>
</protein>
<dbReference type="CDD" id="cd06261">
    <property type="entry name" value="TM_PBP2"/>
    <property type="match status" value="1"/>
</dbReference>
<dbReference type="GO" id="GO:0015833">
    <property type="term" value="P:peptide transport"/>
    <property type="evidence" value="ECO:0007669"/>
    <property type="project" value="UniProtKB-KW"/>
</dbReference>
<evidence type="ECO:0000256" key="7">
    <source>
        <dbReference type="ARBA" id="ARBA00022989"/>
    </source>
</evidence>
<evidence type="ECO:0000313" key="12">
    <source>
        <dbReference type="EMBL" id="TWF58833.1"/>
    </source>
</evidence>
<keyword evidence="8 10" id="KW-0472">Membrane</keyword>
<dbReference type="InterPro" id="IPR050366">
    <property type="entry name" value="BP-dependent_transpt_permease"/>
</dbReference>
<evidence type="ECO:0000256" key="3">
    <source>
        <dbReference type="ARBA" id="ARBA00022475"/>
    </source>
</evidence>
<feature type="transmembrane region" description="Helical" evidence="10">
    <location>
        <begin position="279"/>
        <end position="302"/>
    </location>
</feature>
<reference evidence="12 13" key="1">
    <citation type="submission" date="2019-06" db="EMBL/GenBank/DDBJ databases">
        <title>Sorghum-associated microbial communities from plants grown in Nebraska, USA.</title>
        <authorList>
            <person name="Schachtman D."/>
        </authorList>
    </citation>
    <scope>NUCLEOTIDE SEQUENCE [LARGE SCALE GENOMIC DNA]</scope>
    <source>
        <strain evidence="12 13">1225</strain>
    </source>
</reference>
<dbReference type="OrthoDB" id="9805884at2"/>
<keyword evidence="2 10" id="KW-0813">Transport</keyword>
<dbReference type="GO" id="GO:0005886">
    <property type="term" value="C:plasma membrane"/>
    <property type="evidence" value="ECO:0007669"/>
    <property type="project" value="UniProtKB-SubCell"/>
</dbReference>
<accession>A0A561R896</accession>
<evidence type="ECO:0000256" key="6">
    <source>
        <dbReference type="ARBA" id="ARBA00022927"/>
    </source>
</evidence>
<dbReference type="InterPro" id="IPR053385">
    <property type="entry name" value="ABC_transport_permease"/>
</dbReference>
<comment type="caution">
    <text evidence="12">The sequence shown here is derived from an EMBL/GenBank/DDBJ whole genome shotgun (WGS) entry which is preliminary data.</text>
</comment>
<dbReference type="PANTHER" id="PTHR43386:SF1">
    <property type="entry name" value="D,D-DIPEPTIDE TRANSPORT SYSTEM PERMEASE PROTEIN DDPC-RELATED"/>
    <property type="match status" value="1"/>
</dbReference>
<evidence type="ECO:0000256" key="10">
    <source>
        <dbReference type="RuleBase" id="RU363032"/>
    </source>
</evidence>
<feature type="transmembrane region" description="Helical" evidence="10">
    <location>
        <begin position="148"/>
        <end position="170"/>
    </location>
</feature>
<gene>
    <name evidence="12" type="ORF">FHW37_101637</name>
</gene>
<feature type="transmembrane region" description="Helical" evidence="10">
    <location>
        <begin position="53"/>
        <end position="74"/>
    </location>
</feature>
<comment type="similarity">
    <text evidence="9">Belongs to the binding-protein-dependent transport system permease family. OppBC subfamily.</text>
</comment>
<dbReference type="InterPro" id="IPR000515">
    <property type="entry name" value="MetI-like"/>
</dbReference>
<keyword evidence="3" id="KW-1003">Cell membrane</keyword>
<keyword evidence="4 10" id="KW-0812">Transmembrane</keyword>
<keyword evidence="5" id="KW-0571">Peptide transport</keyword>
<dbReference type="AlphaFoldDB" id="A0A561R896"/>
<evidence type="ECO:0000259" key="11">
    <source>
        <dbReference type="PROSITE" id="PS50928"/>
    </source>
</evidence>
<sequence length="314" mass="33568">MTDKAITSPTSPPPVASAGFGAWLRAPVPTSPFHARIQQFWLQWRRLRANASALFGLCVITILLIAALLAPLLATHNIFEQNLATRLLAPSAEHWLGTDELGRDVYSRLLFGARITLYIALLTTVIVAPIGLIVGTTAGYLGGWVDTVLMRIVDVFLAFPNLILALAFVAALGPGIQNAIIAISLASWPPIARLARAETLTIRKSDYIAAVRLQGASSLRIIFGHIMPMCIPSVVVRVTLNMAAIILTAAGLGFLGLGAQPPSPEWGTMLSSGREFVMTSWWIAAIPGTAILLASLAFNLLGDGLRDVLDPRHG</sequence>
<dbReference type="Pfam" id="PF12911">
    <property type="entry name" value="OppC_N"/>
    <property type="match status" value="1"/>
</dbReference>